<evidence type="ECO:0000256" key="6">
    <source>
        <dbReference type="ARBA" id="ARBA00022989"/>
    </source>
</evidence>
<evidence type="ECO:0000256" key="8">
    <source>
        <dbReference type="SAM" id="Phobius"/>
    </source>
</evidence>
<keyword evidence="3" id="KW-0050">Antiport</keyword>
<dbReference type="FunCoup" id="A0A4W3HPV8">
    <property type="interactions" value="55"/>
</dbReference>
<dbReference type="GO" id="GO:0006874">
    <property type="term" value="P:intracellular calcium ion homeostasis"/>
    <property type="evidence" value="ECO:0007669"/>
    <property type="project" value="TreeGrafter"/>
</dbReference>
<name>A0A4W3HPV8_CALMI</name>
<reference evidence="12" key="3">
    <citation type="journal article" date="2014" name="Nature">
        <title>Elephant shark genome provides unique insights into gnathostome evolution.</title>
        <authorList>
            <consortium name="International Elephant Shark Genome Sequencing Consortium"/>
            <person name="Venkatesh B."/>
            <person name="Lee A.P."/>
            <person name="Ravi V."/>
            <person name="Maurya A.K."/>
            <person name="Lian M.M."/>
            <person name="Swann J.B."/>
            <person name="Ohta Y."/>
            <person name="Flajnik M.F."/>
            <person name="Sutoh Y."/>
            <person name="Kasahara M."/>
            <person name="Hoon S."/>
            <person name="Gangu V."/>
            <person name="Roy S.W."/>
            <person name="Irimia M."/>
            <person name="Korzh V."/>
            <person name="Kondrychyn I."/>
            <person name="Lim Z.W."/>
            <person name="Tay B.H."/>
            <person name="Tohari S."/>
            <person name="Kong K.W."/>
            <person name="Ho S."/>
            <person name="Lorente-Galdos B."/>
            <person name="Quilez J."/>
            <person name="Marques-Bonet T."/>
            <person name="Raney B.J."/>
            <person name="Ingham P.W."/>
            <person name="Tay A."/>
            <person name="Hillier L.W."/>
            <person name="Minx P."/>
            <person name="Boehm T."/>
            <person name="Wilson R.K."/>
            <person name="Brenner S."/>
            <person name="Warren W.C."/>
        </authorList>
    </citation>
    <scope>NUCLEOTIDE SEQUENCE [LARGE SCALE GENOMIC DNA]</scope>
</reference>
<keyword evidence="5 8" id="KW-0812">Transmembrane</keyword>
<dbReference type="InterPro" id="IPR051359">
    <property type="entry name" value="CaCA_antiporter"/>
</dbReference>
<feature type="transmembrane region" description="Helical" evidence="8">
    <location>
        <begin position="490"/>
        <end position="509"/>
    </location>
</feature>
<feature type="transmembrane region" description="Helical" evidence="8">
    <location>
        <begin position="392"/>
        <end position="411"/>
    </location>
</feature>
<dbReference type="PANTHER" id="PTHR12266">
    <property type="entry name" value="NA+/CA2+ K+ INDEPENDENT EXCHANGER"/>
    <property type="match status" value="1"/>
</dbReference>
<accession>A0A4W3HPV8</accession>
<reference evidence="11" key="4">
    <citation type="submission" date="2025-08" db="UniProtKB">
        <authorList>
            <consortium name="Ensembl"/>
        </authorList>
    </citation>
    <scope>IDENTIFICATION</scope>
</reference>
<keyword evidence="4" id="KW-0406">Ion transport</keyword>
<evidence type="ECO:0000256" key="1">
    <source>
        <dbReference type="ARBA" id="ARBA00004141"/>
    </source>
</evidence>
<keyword evidence="9" id="KW-0732">Signal</keyword>
<dbReference type="Gene3D" id="1.20.1420.30">
    <property type="entry name" value="NCX, central ion-binding region"/>
    <property type="match status" value="2"/>
</dbReference>
<feature type="transmembrane region" description="Helical" evidence="8">
    <location>
        <begin position="447"/>
        <end position="469"/>
    </location>
</feature>
<evidence type="ECO:0000313" key="12">
    <source>
        <dbReference type="Proteomes" id="UP000314986"/>
    </source>
</evidence>
<dbReference type="Ensembl" id="ENSCMIT00000018495.1">
    <property type="protein sequence ID" value="ENSCMIP00000018151.1"/>
    <property type="gene ID" value="ENSCMIG00000008572.1"/>
</dbReference>
<evidence type="ECO:0000256" key="4">
    <source>
        <dbReference type="ARBA" id="ARBA00022568"/>
    </source>
</evidence>
<feature type="domain" description="Sodium/calcium exchanger membrane region" evidence="10">
    <location>
        <begin position="110"/>
        <end position="248"/>
    </location>
</feature>
<reference evidence="12" key="1">
    <citation type="journal article" date="2006" name="Science">
        <title>Ancient noncoding elements conserved in the human genome.</title>
        <authorList>
            <person name="Venkatesh B."/>
            <person name="Kirkness E.F."/>
            <person name="Loh Y.H."/>
            <person name="Halpern A.L."/>
            <person name="Lee A.P."/>
            <person name="Johnson J."/>
            <person name="Dandona N."/>
            <person name="Viswanathan L.D."/>
            <person name="Tay A."/>
            <person name="Venter J.C."/>
            <person name="Strausberg R.L."/>
            <person name="Brenner S."/>
        </authorList>
    </citation>
    <scope>NUCLEOTIDE SEQUENCE [LARGE SCALE GENOMIC DNA]</scope>
</reference>
<evidence type="ECO:0000256" key="3">
    <source>
        <dbReference type="ARBA" id="ARBA00022449"/>
    </source>
</evidence>
<evidence type="ECO:0000256" key="2">
    <source>
        <dbReference type="ARBA" id="ARBA00022448"/>
    </source>
</evidence>
<dbReference type="InterPro" id="IPR044880">
    <property type="entry name" value="NCX_ion-bd_dom_sf"/>
</dbReference>
<dbReference type="GO" id="GO:0016020">
    <property type="term" value="C:membrane"/>
    <property type="evidence" value="ECO:0007669"/>
    <property type="project" value="UniProtKB-SubCell"/>
</dbReference>
<keyword evidence="4" id="KW-0109">Calcium transport</keyword>
<feature type="transmembrane region" description="Helical" evidence="8">
    <location>
        <begin position="364"/>
        <end position="386"/>
    </location>
</feature>
<evidence type="ECO:0000256" key="7">
    <source>
        <dbReference type="ARBA" id="ARBA00023136"/>
    </source>
</evidence>
<keyword evidence="4" id="KW-0106">Calcium</keyword>
<feature type="transmembrane region" description="Helical" evidence="8">
    <location>
        <begin position="205"/>
        <end position="225"/>
    </location>
</feature>
<feature type="transmembrane region" description="Helical" evidence="8">
    <location>
        <begin position="237"/>
        <end position="254"/>
    </location>
</feature>
<sequence>MSEAGVCFLLLSIVHCTANQPLTRVQLNPPTTFEQATQPPPVKWNIFNASSYPELLENQLDGNAECRSIKSLNESQWCSFVQTTDDCKTDSGFIDYIKGAICGFPHNLLPLAIILYVFWLIYLFAFLGITAEHFRFSLTGFIYGVTFLALGNGAPDVFSAVAAFSDPRTASLAIGALIGAGVFVTTVVAGSVAFTRPFLVPSRPFLRDMIFYMGAVFWTFLILYFRKIDIAQALGYLGLYLAYVVTVIICSFIYQRRKKQENASYPARESENSDSEDLAPASIRGCIQEESEYQSLIEPEEAKSTISIILNSINPIDCKKWRRKPLTWKILKCLKMPIEFVLLICIPVVDPDLESRNWKRPLNCLHIVTGPLVCVLTFKAGYYGLIYINGQFPVWLVVLLVGLILALLIFFTSKNEDPPKYHCVFSFIGFMFSAVLINTAATEIVNLLRTFGVIFNWSNIVLGLTLLAWGNSIGDLFSNTTIARKGYPRMALSACFGGIIFNMLFGIGLSSLLQMPYNNYVLTLTTDGLLDWILVGALGLSLVLSFIMIPAQGFHLRRAYGLGLICYYLIFIIIALLTEARIIHVSS</sequence>
<dbReference type="AlphaFoldDB" id="A0A4W3HPV8"/>
<dbReference type="GeneTree" id="ENSGT00940000157433"/>
<feature type="transmembrane region" description="Helical" evidence="8">
    <location>
        <begin position="559"/>
        <end position="578"/>
    </location>
</feature>
<evidence type="ECO:0000256" key="5">
    <source>
        <dbReference type="ARBA" id="ARBA00022692"/>
    </source>
</evidence>
<keyword evidence="2" id="KW-0813">Transport</keyword>
<keyword evidence="6 8" id="KW-1133">Transmembrane helix</keyword>
<feature type="chain" id="PRO_5021197096" evidence="9">
    <location>
        <begin position="19"/>
        <end position="587"/>
    </location>
</feature>
<dbReference type="Proteomes" id="UP000314986">
    <property type="component" value="Unassembled WGS sequence"/>
</dbReference>
<reference evidence="12" key="2">
    <citation type="journal article" date="2007" name="PLoS Biol.">
        <title>Survey sequencing and comparative analysis of the elephant shark (Callorhinchus milii) genome.</title>
        <authorList>
            <person name="Venkatesh B."/>
            <person name="Kirkness E.F."/>
            <person name="Loh Y.H."/>
            <person name="Halpern A.L."/>
            <person name="Lee A.P."/>
            <person name="Johnson J."/>
            <person name="Dandona N."/>
            <person name="Viswanathan L.D."/>
            <person name="Tay A."/>
            <person name="Venter J.C."/>
            <person name="Strausberg R.L."/>
            <person name="Brenner S."/>
        </authorList>
    </citation>
    <scope>NUCLEOTIDE SEQUENCE [LARGE SCALE GENOMIC DNA]</scope>
</reference>
<feature type="transmembrane region" description="Helical" evidence="8">
    <location>
        <begin position="108"/>
        <end position="129"/>
    </location>
</feature>
<comment type="subcellular location">
    <subcellularLocation>
        <location evidence="1">Membrane</location>
        <topology evidence="1">Multi-pass membrane protein</topology>
    </subcellularLocation>
</comment>
<feature type="domain" description="Sodium/calcium exchanger membrane region" evidence="10">
    <location>
        <begin position="426"/>
        <end position="576"/>
    </location>
</feature>
<feature type="transmembrane region" description="Helical" evidence="8">
    <location>
        <begin position="170"/>
        <end position="193"/>
    </location>
</feature>
<protein>
    <submittedName>
        <fullName evidence="11">Solute carrier family 8 member B1</fullName>
    </submittedName>
</protein>
<feature type="transmembrane region" description="Helical" evidence="8">
    <location>
        <begin position="141"/>
        <end position="164"/>
    </location>
</feature>
<feature type="transmembrane region" description="Helical" evidence="8">
    <location>
        <begin position="423"/>
        <end position="441"/>
    </location>
</feature>
<evidence type="ECO:0000259" key="10">
    <source>
        <dbReference type="Pfam" id="PF01699"/>
    </source>
</evidence>
<dbReference type="PANTHER" id="PTHR12266:SF0">
    <property type="entry name" value="MITOCHONDRIAL SODIUM_CALCIUM EXCHANGER PROTEIN"/>
    <property type="match status" value="1"/>
</dbReference>
<feature type="transmembrane region" description="Helical" evidence="8">
    <location>
        <begin position="529"/>
        <end position="547"/>
    </location>
</feature>
<dbReference type="STRING" id="7868.ENSCMIP00000018151"/>
<reference evidence="11" key="5">
    <citation type="submission" date="2025-09" db="UniProtKB">
        <authorList>
            <consortium name="Ensembl"/>
        </authorList>
    </citation>
    <scope>IDENTIFICATION</scope>
</reference>
<dbReference type="InParanoid" id="A0A4W3HPV8"/>
<dbReference type="OMA" id="VKQPIDM"/>
<dbReference type="GO" id="GO:0099093">
    <property type="term" value="P:calcium export from the mitochondrion"/>
    <property type="evidence" value="ECO:0007669"/>
    <property type="project" value="TreeGrafter"/>
</dbReference>
<proteinExistence type="predicted"/>
<dbReference type="GO" id="GO:0005432">
    <property type="term" value="F:calcium:sodium antiporter activity"/>
    <property type="evidence" value="ECO:0007669"/>
    <property type="project" value="TreeGrafter"/>
</dbReference>
<evidence type="ECO:0000313" key="11">
    <source>
        <dbReference type="Ensembl" id="ENSCMIP00000018151.1"/>
    </source>
</evidence>
<feature type="signal peptide" evidence="9">
    <location>
        <begin position="1"/>
        <end position="18"/>
    </location>
</feature>
<dbReference type="Pfam" id="PF01699">
    <property type="entry name" value="Na_Ca_ex"/>
    <property type="match status" value="2"/>
</dbReference>
<organism evidence="11 12">
    <name type="scientific">Callorhinchus milii</name>
    <name type="common">Ghost shark</name>
    <dbReference type="NCBI Taxonomy" id="7868"/>
    <lineage>
        <taxon>Eukaryota</taxon>
        <taxon>Metazoa</taxon>
        <taxon>Chordata</taxon>
        <taxon>Craniata</taxon>
        <taxon>Vertebrata</taxon>
        <taxon>Chondrichthyes</taxon>
        <taxon>Holocephali</taxon>
        <taxon>Chimaeriformes</taxon>
        <taxon>Callorhinchidae</taxon>
        <taxon>Callorhinchus</taxon>
    </lineage>
</organism>
<dbReference type="InterPro" id="IPR004837">
    <property type="entry name" value="NaCa_Exmemb"/>
</dbReference>
<evidence type="ECO:0000256" key="9">
    <source>
        <dbReference type="SAM" id="SignalP"/>
    </source>
</evidence>
<keyword evidence="12" id="KW-1185">Reference proteome</keyword>
<keyword evidence="7 8" id="KW-0472">Membrane</keyword>